<accession>A0AA46AGL0</accession>
<feature type="transmembrane region" description="Helical" evidence="1">
    <location>
        <begin position="106"/>
        <end position="126"/>
    </location>
</feature>
<comment type="caution">
    <text evidence="2">The sequence shown here is derived from an EMBL/GenBank/DDBJ whole genome shotgun (WGS) entry which is preliminary data.</text>
</comment>
<keyword evidence="1" id="KW-0472">Membrane</keyword>
<evidence type="ECO:0000313" key="2">
    <source>
        <dbReference type="EMBL" id="SMP29009.1"/>
    </source>
</evidence>
<evidence type="ECO:0008006" key="4">
    <source>
        <dbReference type="Google" id="ProtNLM"/>
    </source>
</evidence>
<protein>
    <recommendedName>
        <fullName evidence="4">CNNM transmembrane domain-containing protein</fullName>
    </recommendedName>
</protein>
<keyword evidence="1" id="KW-1133">Transmembrane helix</keyword>
<dbReference type="Proteomes" id="UP001157946">
    <property type="component" value="Unassembled WGS sequence"/>
</dbReference>
<keyword evidence="1" id="KW-0812">Transmembrane</keyword>
<dbReference type="RefSeq" id="WP_022736171.1">
    <property type="nucleotide sequence ID" value="NZ_FXTU01000006.1"/>
</dbReference>
<feature type="transmembrane region" description="Helical" evidence="1">
    <location>
        <begin position="40"/>
        <end position="65"/>
    </location>
</feature>
<dbReference type="PROSITE" id="PS51257">
    <property type="entry name" value="PROKAR_LIPOPROTEIN"/>
    <property type="match status" value="1"/>
</dbReference>
<evidence type="ECO:0000256" key="1">
    <source>
        <dbReference type="SAM" id="Phobius"/>
    </source>
</evidence>
<gene>
    <name evidence="2" type="ORF">SAMN06265361_106140</name>
</gene>
<keyword evidence="3" id="KW-1185">Reference proteome</keyword>
<name>A0AA46AGL0_9BACL</name>
<sequence>MVSLLRKSMRWAITVSLISAFIACILSVSSQTVLRGMSWGGGMMVLLMIVAIGIGFDMLGIAAAAASEKPLHAMAAQKIPGAKEAIGIVRRADQFSNFCNDVVGDISGVISGAVAVAVVASFVISFPEWKLSSGVVDIVLVSLISALTVGGKALGKTLSIHYSNQIIFRVGRFFYWINRQFRLSLFHVKSNKKRKRKRGVIRAPRTD</sequence>
<evidence type="ECO:0000313" key="3">
    <source>
        <dbReference type="Proteomes" id="UP001157946"/>
    </source>
</evidence>
<feature type="transmembrane region" description="Helical" evidence="1">
    <location>
        <begin position="138"/>
        <end position="155"/>
    </location>
</feature>
<organism evidence="2 3">
    <name type="scientific">Laceyella tengchongensis</name>
    <dbReference type="NCBI Taxonomy" id="574699"/>
    <lineage>
        <taxon>Bacteria</taxon>
        <taxon>Bacillati</taxon>
        <taxon>Bacillota</taxon>
        <taxon>Bacilli</taxon>
        <taxon>Bacillales</taxon>
        <taxon>Thermoactinomycetaceae</taxon>
        <taxon>Laceyella</taxon>
    </lineage>
</organism>
<dbReference type="AlphaFoldDB" id="A0AA46AGL0"/>
<reference evidence="2" key="1">
    <citation type="submission" date="2017-05" db="EMBL/GenBank/DDBJ databases">
        <authorList>
            <person name="Varghese N."/>
            <person name="Submissions S."/>
        </authorList>
    </citation>
    <scope>NUCLEOTIDE SEQUENCE</scope>
    <source>
        <strain evidence="2">DSM 45262</strain>
    </source>
</reference>
<dbReference type="EMBL" id="FXTU01000006">
    <property type="protein sequence ID" value="SMP29009.1"/>
    <property type="molecule type" value="Genomic_DNA"/>
</dbReference>
<proteinExistence type="predicted"/>